<dbReference type="InterPro" id="IPR013783">
    <property type="entry name" value="Ig-like_fold"/>
</dbReference>
<feature type="domain" description="Calx-beta" evidence="7">
    <location>
        <begin position="621"/>
        <end position="722"/>
    </location>
</feature>
<dbReference type="Gene3D" id="2.120.10.30">
    <property type="entry name" value="TolB, C-terminal domain"/>
    <property type="match status" value="1"/>
</dbReference>
<sequence>MILNQRFLGLTLFSFFLFFQIQAQTTVTFDDQGYSSSQDITASLAAGINGFKFVFNTNNPNPSSGDITYDANDGEGGTGGIIPEFTAGQTITISKSDNSAFQFDSFWAQGAFDTNAGVKIEGFNGGASTGSQTIGPLRFGNGVTTNLNSSFDNVTSVVLTDEGSSFGFDAIFDSFVFSAAIASNTAPTASSFTASNGPFENLVYTFSTSDFGYNDGDGDPLNNLLIESAPGSGTLFVDSNGNNLLDGGEVLSASSTVSKANLDAGRLKYLQNGSTNTSFQFEVNDGTDNSTGNYIATLNLLPVPTVTIGVSPTSRLESLTTANVVTATLSNIYGANTTINFSFSGTAVGSSVDYSISSNTIVIPAGNNSGTINLNNVPDGLFEGNETVIIDIVSVTNGTESGTQQITYTIIDDDSQPTATLEVLGVYNPIADESGGQAYVRANLDAVAGVAVSVPLIFSGTATGGGTDYSITGSTITLVPGETMDSIRVTSLFDGIEEGDETIIIDMGTPTNAIKGTPDQVTITINDEDAAVPSGYSVSIDQDPISPINESAVSFTFAGAELGSTYNFTFSSSGGGSPVSGSGTIVTSTDQITGIDLSGLGAGTITLSATLTDPFGNVGAAAIDTKIKNSITGVSVDDPTVTEGDAGSRNLTFTVSLSQAAPAGGATVDFATSDGTAIAGSDYTATSGTLSFAAGETSKTVDVTVIGDETVELDETLTLTLSNPTGTAVVIADGSGIGTITNDDQAAVTIADVTVDENSGTATLTLTLDNAVDGGFSVEASTADGTATTADGDYTAVIGQALTFAGTAGETETFSITLGADTKVEVDETVSISMSNLVPVTVDPADVNITDGATLTINNDDQATLTIADVSGNEDDGDITVTVTLDNAVDGGFDVDLSTADGTATTANSDYTAVSGQTLSFAGTAGETQTFTVTPTVDTKPEPNETVIIGMSNVIAGTVSSGDIDITDGATVTIINDDDAFFSVNDPSVGEGNAGTSTLQFIVSLSAPAPAGGATVDYATSDGTAIAGSDYTAASGTLSFAAGETSKTIDISVNGDTEIEKSETLTLTLSNPTGSAVSIGDGVGTGLIFNDDFKKATRIYWANGESIQTAKLDGSDIQTVYTGSAISVRLDEDIEKIYFNALNGDVFRADLDGSNVETVVSGASANGIALDLENNKIYWTQFSANKIRRSDLDGSNQEDVISTTQNPFDVWVDNFNNKVYWGLYNGSRFLRSNFDGTNQEDVIFTELNQPWAIQVDALNSKIYFTDRDDLSRSDLDGSNIETLTSEGVPQGLDIDQEAGRLFYGGPLIGIRIADLDGSNDSEIIPSGAAGNVWAIAISTEIIDVSVSINDPSVVEGNSGNTSLSFTISLDNPAPVGGATVDYATSNGTAIAGSDYTATSGTLTFAEGETSKTVDITVIGDEIVELDETLTLTLSNPTGTGVLIGDGTGTGTITNDDQATVTIANVQVSESDGNATISATLDNAVQGGFTVDVFTSDGTATTADSDYNSVITTLTFAGTAGEIQTFDIPIIDDQKVEVDETVSISMSNLAGTSSPIDISDDATLTISNDDLAILTIDDVSGKEDDGAITVTVSLSNSVAGGFTVNVSTTDGTATTADSDYTSIAAQTLTFVGVANETQTFTITPTADATPESDETVIISMSGLVLAVPAGSFDVSDEATVTILNDDVDAPSTPDLAATSDSGGSDSDNITNDLTPTFTGTALVNSTVTVISDLDGILGTTIVDGSGNWSFTATGNVSTGVHSITATATDFANNVSPVSGALSVTFDTQAPTPILIGGIVLQLDNNGLTPSITPTDFLNVQITDDFSALEDILLSLDKTSFDCSNIGNNTVTVTATDEAGNSDFATSNVEVRDVIDPTILAKSSITLNVDAFGTVDLNVGMVDEGSFDNCGIQSQVFSKSTFDRNDEGVNTITYTVTDVNGNPAQVNVQVTIVVVPKVLNIVTDSGQSKVYGDADPVFTFTASGFEAGDDESIFTGALSRVSGENVGTYAINLGTLDAGPNYTINFTPANFEINAATLTITADAGQSKVYGEADPIFTYQAAGFENGDNENILTGVLSRVAGESVGNYTINQGTLDAGSNYTINYTAAEFEITPATLNITADAGQSKVYGNTDPVFSYQAMGFENGDDEGILTGSLSRVAGENVGNYTINQGTLDAGSNYTINYTAAEFEITLATLNITADSGKTKIYGDSDPVFTYQVSGYQNGDDESIFNGALARIAGENVGTYLINLGTLDAGPNYTIDFTGADFTITTRTLNITANPNQVKVFGSADPVFTYIASNFGNGDNTSILTGTLSRVAGEDVGMYAITLGTLEAGSNYAINFTSSDFEIAEKVLNVVADAGQSKVFGTADPVFTYEVTGFEAGDDETILTGALARASGENVGTYPINLGSLDAGINYAINYTGADFEITPAAITGITFNDGSFVFDGTEKSIEISGTLPAGTSVTYANNTRTDVGTQEATATITGSNFNDLVLTADLTITPADITGITFNDGSFVFDGTEKTLVISGTLPAGTSVTYANNSRTDVGTQEATATITGSNYNTLVLTADLTITPADISAITFNDGEFVFDGTEKSIEISGTLPAGTSVTYANNTRTDVGTQEATATITGSNFNELILTAGLTITPAELTVTADIGQIKLFGETDPALTFTATGYGEGDDETVFTGTLVREQGEAV</sequence>
<dbReference type="Gene3D" id="3.30.160.710">
    <property type="match status" value="1"/>
</dbReference>
<feature type="domain" description="Calx-beta" evidence="7">
    <location>
        <begin position="1448"/>
        <end position="1546"/>
    </location>
</feature>
<dbReference type="GO" id="GO:0007154">
    <property type="term" value="P:cell communication"/>
    <property type="evidence" value="ECO:0007669"/>
    <property type="project" value="InterPro"/>
</dbReference>
<feature type="domain" description="Calx-beta" evidence="7">
    <location>
        <begin position="1561"/>
        <end position="1660"/>
    </location>
</feature>
<evidence type="ECO:0000256" key="3">
    <source>
        <dbReference type="ARBA" id="ARBA00022837"/>
    </source>
</evidence>
<dbReference type="EMBL" id="SMUW01000018">
    <property type="protein sequence ID" value="TDK50633.1"/>
    <property type="molecule type" value="Genomic_DNA"/>
</dbReference>
<name>A0A4R5VFL9_9BACT</name>
<dbReference type="PANTHER" id="PTHR11878">
    <property type="entry name" value="SODIUM/CALCIUM EXCHANGER"/>
    <property type="match status" value="1"/>
</dbReference>
<dbReference type="SMART" id="SM00237">
    <property type="entry name" value="Calx_beta"/>
    <property type="match status" value="8"/>
</dbReference>
<protein>
    <recommendedName>
        <fullName evidence="7">Calx-beta domain-containing protein</fullName>
    </recommendedName>
</protein>
<feature type="domain" description="Calx-beta" evidence="7">
    <location>
        <begin position="406"/>
        <end position="508"/>
    </location>
</feature>
<feature type="region of interest" description="Disordered" evidence="5">
    <location>
        <begin position="1684"/>
        <end position="1709"/>
    </location>
</feature>
<dbReference type="InterPro" id="IPR051171">
    <property type="entry name" value="CaCA"/>
</dbReference>
<dbReference type="Gene3D" id="2.60.40.2030">
    <property type="match status" value="9"/>
</dbReference>
<dbReference type="SMART" id="SM00135">
    <property type="entry name" value="LY"/>
    <property type="match status" value="3"/>
</dbReference>
<evidence type="ECO:0000256" key="5">
    <source>
        <dbReference type="SAM" id="MobiDB-lite"/>
    </source>
</evidence>
<keyword evidence="4" id="KW-0406">Ion transport</keyword>
<dbReference type="PROSITE" id="PS51120">
    <property type="entry name" value="LDLRB"/>
    <property type="match status" value="2"/>
</dbReference>
<dbReference type="InterPro" id="IPR003644">
    <property type="entry name" value="Calx_beta"/>
</dbReference>
<feature type="domain" description="Calx-beta" evidence="7">
    <location>
        <begin position="970"/>
        <end position="1070"/>
    </location>
</feature>
<organism evidence="8 9">
    <name type="scientific">Algoriphagus formosus</name>
    <dbReference type="NCBI Taxonomy" id="2007308"/>
    <lineage>
        <taxon>Bacteria</taxon>
        <taxon>Pseudomonadati</taxon>
        <taxon>Bacteroidota</taxon>
        <taxon>Cytophagia</taxon>
        <taxon>Cytophagales</taxon>
        <taxon>Cyclobacteriaceae</taxon>
        <taxon>Algoriphagus</taxon>
    </lineage>
</organism>
<accession>A0A4R5VFL9</accession>
<evidence type="ECO:0000259" key="7">
    <source>
        <dbReference type="SMART" id="SM00237"/>
    </source>
</evidence>
<feature type="domain" description="Calx-beta" evidence="7">
    <location>
        <begin position="736"/>
        <end position="835"/>
    </location>
</feature>
<evidence type="ECO:0000313" key="8">
    <source>
        <dbReference type="EMBL" id="TDK50633.1"/>
    </source>
</evidence>
<feature type="domain" description="Calx-beta" evidence="7">
    <location>
        <begin position="853"/>
        <end position="952"/>
    </location>
</feature>
<comment type="caution">
    <text evidence="8">The sequence shown here is derived from an EMBL/GenBank/DDBJ whole genome shotgun (WGS) entry which is preliminary data.</text>
</comment>
<evidence type="ECO:0000256" key="4">
    <source>
        <dbReference type="ARBA" id="ARBA00023065"/>
    </source>
</evidence>
<dbReference type="Pfam" id="PF18676">
    <property type="entry name" value="MBG_2"/>
    <property type="match status" value="7"/>
</dbReference>
<dbReference type="SUPFAM" id="SSF101898">
    <property type="entry name" value="NHL repeat"/>
    <property type="match status" value="1"/>
</dbReference>
<dbReference type="Pfam" id="PF03160">
    <property type="entry name" value="Calx-beta"/>
    <property type="match status" value="7"/>
</dbReference>
<dbReference type="GO" id="GO:0016020">
    <property type="term" value="C:membrane"/>
    <property type="evidence" value="ECO:0007669"/>
    <property type="project" value="InterPro"/>
</dbReference>
<reference evidence="8 9" key="1">
    <citation type="submission" date="2019-03" db="EMBL/GenBank/DDBJ databases">
        <title>Algoriphagus aquimaris sp. nov., isolated form marine sediment in Pohang, Korea.</title>
        <authorList>
            <person name="Kim J."/>
            <person name="Yoon S.-H."/>
            <person name="Lee S.-S."/>
        </authorList>
    </citation>
    <scope>NUCLEOTIDE SEQUENCE [LARGE SCALE GENOMIC DNA]</scope>
    <source>
        <strain evidence="8 9">F21</strain>
    </source>
</reference>
<keyword evidence="9" id="KW-1185">Reference proteome</keyword>
<feature type="signal peptide" evidence="6">
    <location>
        <begin position="1"/>
        <end position="23"/>
    </location>
</feature>
<proteinExistence type="predicted"/>
<dbReference type="InterPro" id="IPR011042">
    <property type="entry name" value="6-blade_b-propeller_TolB-like"/>
</dbReference>
<evidence type="ECO:0000313" key="9">
    <source>
        <dbReference type="Proteomes" id="UP000295438"/>
    </source>
</evidence>
<keyword evidence="4" id="KW-0813">Transport</keyword>
<dbReference type="InterPro" id="IPR044016">
    <property type="entry name" value="Big_13"/>
</dbReference>
<keyword evidence="1 6" id="KW-0732">Signal</keyword>
<feature type="chain" id="PRO_5020319261" description="Calx-beta domain-containing protein" evidence="6">
    <location>
        <begin position="24"/>
        <end position="2691"/>
    </location>
</feature>
<keyword evidence="3" id="KW-0106">Calcium</keyword>
<evidence type="ECO:0000256" key="1">
    <source>
        <dbReference type="ARBA" id="ARBA00022729"/>
    </source>
</evidence>
<evidence type="ECO:0000256" key="6">
    <source>
        <dbReference type="SAM" id="SignalP"/>
    </source>
</evidence>
<feature type="non-terminal residue" evidence="8">
    <location>
        <position position="2691"/>
    </location>
</feature>
<gene>
    <name evidence="8" type="ORF">E1898_00920</name>
</gene>
<dbReference type="Gene3D" id="2.60.40.10">
    <property type="entry name" value="Immunoglobulins"/>
    <property type="match status" value="1"/>
</dbReference>
<evidence type="ECO:0000256" key="2">
    <source>
        <dbReference type="ARBA" id="ARBA00022737"/>
    </source>
</evidence>
<dbReference type="GO" id="GO:0030001">
    <property type="term" value="P:metal ion transport"/>
    <property type="evidence" value="ECO:0007669"/>
    <property type="project" value="TreeGrafter"/>
</dbReference>
<dbReference type="SUPFAM" id="SSF141072">
    <property type="entry name" value="CalX-like"/>
    <property type="match status" value="9"/>
</dbReference>
<feature type="domain" description="Calx-beta" evidence="7">
    <location>
        <begin position="1334"/>
        <end position="1434"/>
    </location>
</feature>
<dbReference type="Pfam" id="PF19077">
    <property type="entry name" value="Big_13"/>
    <property type="match status" value="1"/>
</dbReference>
<dbReference type="Proteomes" id="UP000295438">
    <property type="component" value="Unassembled WGS sequence"/>
</dbReference>
<dbReference type="InterPro" id="IPR000033">
    <property type="entry name" value="LDLR_classB_rpt"/>
</dbReference>
<dbReference type="InterPro" id="IPR038081">
    <property type="entry name" value="CalX-like_sf"/>
</dbReference>
<dbReference type="InterPro" id="IPR041286">
    <property type="entry name" value="MBG_2"/>
</dbReference>
<dbReference type="PANTHER" id="PTHR11878:SF65">
    <property type="entry name" value="NA_CA-EXCHANGE PROTEIN, ISOFORM G"/>
    <property type="match status" value="1"/>
</dbReference>
<keyword evidence="2" id="KW-0677">Repeat</keyword>
<dbReference type="RefSeq" id="WP_205656047.1">
    <property type="nucleotide sequence ID" value="NZ_SMUW01000018.1"/>
</dbReference>